<dbReference type="InterPro" id="IPR051317">
    <property type="entry name" value="Gfo/Idh/MocA_oxidoreduct"/>
</dbReference>
<protein>
    <submittedName>
        <fullName evidence="4">Putative dehydrogenase</fullName>
    </submittedName>
</protein>
<dbReference type="SUPFAM" id="SSF51735">
    <property type="entry name" value="NAD(P)-binding Rossmann-fold domains"/>
    <property type="match status" value="1"/>
</dbReference>
<reference evidence="4 5" key="1">
    <citation type="submission" date="2020-03" db="EMBL/GenBank/DDBJ databases">
        <title>Sequencing the genomes of 1000 actinobacteria strains.</title>
        <authorList>
            <person name="Klenk H.-P."/>
        </authorList>
    </citation>
    <scope>NUCLEOTIDE SEQUENCE [LARGE SCALE GENOMIC DNA]</scope>
    <source>
        <strain evidence="4 5">DSM 16403</strain>
    </source>
</reference>
<dbReference type="AlphaFoldDB" id="A0A846RT36"/>
<dbReference type="EMBL" id="JAATJL010000001">
    <property type="protein sequence ID" value="NJC21461.1"/>
    <property type="molecule type" value="Genomic_DNA"/>
</dbReference>
<keyword evidence="5" id="KW-1185">Reference proteome</keyword>
<feature type="domain" description="GFO/IDH/MocA-like oxidoreductase" evidence="3">
    <location>
        <begin position="109"/>
        <end position="201"/>
    </location>
</feature>
<dbReference type="SUPFAM" id="SSF55347">
    <property type="entry name" value="Glyceraldehyde-3-phosphate dehydrogenase-like, C-terminal domain"/>
    <property type="match status" value="1"/>
</dbReference>
<evidence type="ECO:0000259" key="2">
    <source>
        <dbReference type="Pfam" id="PF01408"/>
    </source>
</evidence>
<name>A0A846RT36_9MICC</name>
<gene>
    <name evidence="4" type="ORF">BJ994_000537</name>
</gene>
<dbReference type="InterPro" id="IPR055170">
    <property type="entry name" value="GFO_IDH_MocA-like_dom"/>
</dbReference>
<dbReference type="InterPro" id="IPR000683">
    <property type="entry name" value="Gfo/Idh/MocA-like_OxRdtase_N"/>
</dbReference>
<organism evidence="4 5">
    <name type="scientific">Arthrobacter pigmenti</name>
    <dbReference type="NCBI Taxonomy" id="271432"/>
    <lineage>
        <taxon>Bacteria</taxon>
        <taxon>Bacillati</taxon>
        <taxon>Actinomycetota</taxon>
        <taxon>Actinomycetes</taxon>
        <taxon>Micrococcales</taxon>
        <taxon>Micrococcaceae</taxon>
        <taxon>Arthrobacter</taxon>
    </lineage>
</organism>
<evidence type="ECO:0000259" key="3">
    <source>
        <dbReference type="Pfam" id="PF22725"/>
    </source>
</evidence>
<dbReference type="RefSeq" id="WP_342450252.1">
    <property type="nucleotide sequence ID" value="NZ_JAATJL010000001.1"/>
</dbReference>
<evidence type="ECO:0000313" key="4">
    <source>
        <dbReference type="EMBL" id="NJC21461.1"/>
    </source>
</evidence>
<evidence type="ECO:0000313" key="5">
    <source>
        <dbReference type="Proteomes" id="UP000547458"/>
    </source>
</evidence>
<comment type="caution">
    <text evidence="4">The sequence shown here is derived from an EMBL/GenBank/DDBJ whole genome shotgun (WGS) entry which is preliminary data.</text>
</comment>
<sequence>MDLNLSAAQAAVEEFGLRDVASGTSVSEVAAASGTRAVVNVTVSAAHHPVNVEAMFVGLPVLCEKPVAPTVAEGLSLAAAAEVSGQLLMISQSRRYFQGLTQLKALTAELGDIGVVTTEFFKAPHVGGFREEMAHVLLVDMAIHQFDAVWFLLDQDPVSVYCDEFNPSWSWYDGAAAATAVFQMSGGTRYVYTGSWCADGLETPWNGSWRMNGAGASAAWEPVAELLSGAASVSAVSHQPSCGWPGPSTTMLAIRPWIPVMFTLDPHRVGGLQRAWTARARSES</sequence>
<dbReference type="PANTHER" id="PTHR43708:SF4">
    <property type="entry name" value="OXIDOREDUCTASE YCEM-RELATED"/>
    <property type="match status" value="1"/>
</dbReference>
<feature type="domain" description="Gfo/Idh/MocA-like oxidoreductase N-terminal" evidence="2">
    <location>
        <begin position="3"/>
        <end position="90"/>
    </location>
</feature>
<dbReference type="PANTHER" id="PTHR43708">
    <property type="entry name" value="CONSERVED EXPRESSED OXIDOREDUCTASE (EUROFUNG)"/>
    <property type="match status" value="1"/>
</dbReference>
<dbReference type="Proteomes" id="UP000547458">
    <property type="component" value="Unassembled WGS sequence"/>
</dbReference>
<dbReference type="InterPro" id="IPR036291">
    <property type="entry name" value="NAD(P)-bd_dom_sf"/>
</dbReference>
<evidence type="ECO:0000256" key="1">
    <source>
        <dbReference type="ARBA" id="ARBA00023027"/>
    </source>
</evidence>
<keyword evidence="1" id="KW-0520">NAD</keyword>
<dbReference type="GO" id="GO:0000166">
    <property type="term" value="F:nucleotide binding"/>
    <property type="evidence" value="ECO:0007669"/>
    <property type="project" value="InterPro"/>
</dbReference>
<accession>A0A846RT36</accession>
<dbReference type="Pfam" id="PF22725">
    <property type="entry name" value="GFO_IDH_MocA_C3"/>
    <property type="match status" value="1"/>
</dbReference>
<dbReference type="Gene3D" id="3.30.360.10">
    <property type="entry name" value="Dihydrodipicolinate Reductase, domain 2"/>
    <property type="match status" value="1"/>
</dbReference>
<dbReference type="Gene3D" id="3.40.50.720">
    <property type="entry name" value="NAD(P)-binding Rossmann-like Domain"/>
    <property type="match status" value="1"/>
</dbReference>
<dbReference type="Pfam" id="PF01408">
    <property type="entry name" value="GFO_IDH_MocA"/>
    <property type="match status" value="1"/>
</dbReference>
<proteinExistence type="predicted"/>